<keyword evidence="4" id="KW-1185">Reference proteome</keyword>
<feature type="domain" description="LysM" evidence="2">
    <location>
        <begin position="30"/>
        <end position="73"/>
    </location>
</feature>
<dbReference type="Proteomes" id="UP001597460">
    <property type="component" value="Unassembled WGS sequence"/>
</dbReference>
<dbReference type="InterPro" id="IPR018392">
    <property type="entry name" value="LysM"/>
</dbReference>
<dbReference type="PROSITE" id="PS51782">
    <property type="entry name" value="LYSM"/>
    <property type="match status" value="3"/>
</dbReference>
<dbReference type="CDD" id="cd22268">
    <property type="entry name" value="DPBB_RlpA-like"/>
    <property type="match status" value="1"/>
</dbReference>
<accession>A0ABW5JEX5</accession>
<dbReference type="PANTHER" id="PTHR33734">
    <property type="entry name" value="LYSM DOMAIN-CONTAINING GPI-ANCHORED PROTEIN 2"/>
    <property type="match status" value="1"/>
</dbReference>
<dbReference type="CDD" id="cd00118">
    <property type="entry name" value="LysM"/>
    <property type="match status" value="2"/>
</dbReference>
<dbReference type="InterPro" id="IPR036908">
    <property type="entry name" value="RlpA-like_sf"/>
</dbReference>
<proteinExistence type="predicted"/>
<dbReference type="InterPro" id="IPR036779">
    <property type="entry name" value="LysM_dom_sf"/>
</dbReference>
<feature type="signal peptide" evidence="1">
    <location>
        <begin position="1"/>
        <end position="21"/>
    </location>
</feature>
<dbReference type="SMART" id="SM00257">
    <property type="entry name" value="LysM"/>
    <property type="match status" value="3"/>
</dbReference>
<dbReference type="Pfam" id="PF01476">
    <property type="entry name" value="LysM"/>
    <property type="match status" value="3"/>
</dbReference>
<comment type="caution">
    <text evidence="3">The sequence shown here is derived from an EMBL/GenBank/DDBJ whole genome shotgun (WGS) entry which is preliminary data.</text>
</comment>
<protein>
    <submittedName>
        <fullName evidence="3">LysM peptidoglycan-binding domain-containing protein</fullName>
    </submittedName>
</protein>
<reference evidence="4" key="1">
    <citation type="journal article" date="2019" name="Int. J. Syst. Evol. Microbiol.">
        <title>The Global Catalogue of Microorganisms (GCM) 10K type strain sequencing project: providing services to taxonomists for standard genome sequencing and annotation.</title>
        <authorList>
            <consortium name="The Broad Institute Genomics Platform"/>
            <consortium name="The Broad Institute Genome Sequencing Center for Infectious Disease"/>
            <person name="Wu L."/>
            <person name="Ma J."/>
        </authorList>
    </citation>
    <scope>NUCLEOTIDE SEQUENCE [LARGE SCALE GENOMIC DNA]</scope>
    <source>
        <strain evidence="4">KCTC 52042</strain>
    </source>
</reference>
<evidence type="ECO:0000259" key="2">
    <source>
        <dbReference type="PROSITE" id="PS51782"/>
    </source>
</evidence>
<dbReference type="Gene3D" id="2.40.40.10">
    <property type="entry name" value="RlpA-like domain"/>
    <property type="match status" value="1"/>
</dbReference>
<feature type="chain" id="PRO_5046991463" evidence="1">
    <location>
        <begin position="22"/>
        <end position="326"/>
    </location>
</feature>
<dbReference type="Pfam" id="PF03330">
    <property type="entry name" value="DPBB_1"/>
    <property type="match status" value="1"/>
</dbReference>
<dbReference type="EMBL" id="JBHULI010000002">
    <property type="protein sequence ID" value="MFD2531299.1"/>
    <property type="molecule type" value="Genomic_DNA"/>
</dbReference>
<feature type="domain" description="LysM" evidence="2">
    <location>
        <begin position="168"/>
        <end position="212"/>
    </location>
</feature>
<evidence type="ECO:0000256" key="1">
    <source>
        <dbReference type="SAM" id="SignalP"/>
    </source>
</evidence>
<evidence type="ECO:0000313" key="3">
    <source>
        <dbReference type="EMBL" id="MFD2531299.1"/>
    </source>
</evidence>
<organism evidence="3 4">
    <name type="scientific">Gracilimonas halophila</name>
    <dbReference type="NCBI Taxonomy" id="1834464"/>
    <lineage>
        <taxon>Bacteria</taxon>
        <taxon>Pseudomonadati</taxon>
        <taxon>Balneolota</taxon>
        <taxon>Balneolia</taxon>
        <taxon>Balneolales</taxon>
        <taxon>Balneolaceae</taxon>
        <taxon>Gracilimonas</taxon>
    </lineage>
</organism>
<evidence type="ECO:0000313" key="4">
    <source>
        <dbReference type="Proteomes" id="UP001597460"/>
    </source>
</evidence>
<dbReference type="SUPFAM" id="SSF54106">
    <property type="entry name" value="LysM domain"/>
    <property type="match status" value="2"/>
</dbReference>
<name>A0ABW5JEX5_9BACT</name>
<feature type="domain" description="LysM" evidence="2">
    <location>
        <begin position="101"/>
        <end position="144"/>
    </location>
</feature>
<dbReference type="PANTHER" id="PTHR33734:SF22">
    <property type="entry name" value="MEMBRANE-BOUND LYTIC MUREIN TRANSGLYCOSYLASE D"/>
    <property type="match status" value="1"/>
</dbReference>
<sequence>MKSNFCLKIACILLSVFFLTAVEGLAQEKATYKVKQGDTLYGISKQLNVSIAELQQWNNLDGNQIELGQELTYYLQNENPQELSEGESEPLVNRSSGSENVSYIVKSGDSLYKIAGEHNMTVQELKDLNNLTENNIRVGQRLAVKKQSEAPPSVAEFSEESTPQGVFSIYEIKSGENLEDITSRFKMTENEFQMLNAELDMRRIPAGQQVTILLPPSRNYENPYLQKADLQDLGEVQVFSYSESEFGETTTNGELYDPEALTAAHSNISLGSIIFVENVQTGKGVYIRINDRITGSGLKLSRKAYSTLRLNEANQPAVTIYTEVDD</sequence>
<gene>
    <name evidence="3" type="ORF">ACFSVN_02440</name>
</gene>
<dbReference type="InterPro" id="IPR009009">
    <property type="entry name" value="RlpA-like_DPBB"/>
</dbReference>
<keyword evidence="1" id="KW-0732">Signal</keyword>
<dbReference type="Gene3D" id="3.10.350.10">
    <property type="entry name" value="LysM domain"/>
    <property type="match status" value="3"/>
</dbReference>